<feature type="domain" description="Pseudouridine synthase II N-terminal" evidence="6">
    <location>
        <begin position="32"/>
        <end position="179"/>
    </location>
</feature>
<sequence>MARRRKGRKVNGIVLVNKPLGGSSNHILQKVRWLYQAEKAGHTGALDPLASGMLPICLGEATKFSQFLLEADKTYQVTAKLGIRTTTSDADGEVVEEKEVKVNEQEVIEACLSFKGKSKQIPSMFSALKHEGKPLYWYARQGITIERKPRDITVFALTIDDISLPEVTMTVHCSKGTYIRSLVDDIGQQLGCGAYVTMLHRTQVANYPAERMIGLEDLVNLAEKAHAQQDFTDLDALLLPMDKAVMLLDEIVLNEEQVARFEHGQSIQPESPALSEGHLYRIYQQQTGHFLGVGEAISRPKDQPENLRKNGLYVMPRRRVVY</sequence>
<dbReference type="SUPFAM" id="SSF55120">
    <property type="entry name" value="Pseudouridine synthase"/>
    <property type="match status" value="1"/>
</dbReference>
<evidence type="ECO:0000256" key="5">
    <source>
        <dbReference type="HAMAP-Rule" id="MF_01080"/>
    </source>
</evidence>
<dbReference type="InterPro" id="IPR015240">
    <property type="entry name" value="tRNA_sdUridine_synth_fam1_C"/>
</dbReference>
<dbReference type="RefSeq" id="WP_265616905.1">
    <property type="nucleotide sequence ID" value="NZ_JAPFRD010000009.1"/>
</dbReference>
<evidence type="ECO:0000313" key="9">
    <source>
        <dbReference type="EMBL" id="MCW8108213.1"/>
    </source>
</evidence>
<dbReference type="GO" id="GO:0160148">
    <property type="term" value="F:tRNA pseudouridine(55) synthase activity"/>
    <property type="evidence" value="ECO:0007669"/>
    <property type="project" value="UniProtKB-EC"/>
</dbReference>
<evidence type="ECO:0000256" key="1">
    <source>
        <dbReference type="ARBA" id="ARBA00000385"/>
    </source>
</evidence>
<dbReference type="CDD" id="cd02573">
    <property type="entry name" value="PseudoU_synth_EcTruB"/>
    <property type="match status" value="1"/>
</dbReference>
<comment type="function">
    <text evidence="5">Responsible for synthesis of pseudouridine from uracil-55 in the psi GC loop of transfer RNAs.</text>
</comment>
<evidence type="ECO:0000256" key="2">
    <source>
        <dbReference type="ARBA" id="ARBA00005642"/>
    </source>
</evidence>
<accession>A0ABT3P619</accession>
<name>A0ABT3P619_9ALTE</name>
<dbReference type="InterPro" id="IPR036974">
    <property type="entry name" value="PUA_sf"/>
</dbReference>
<dbReference type="Gene3D" id="2.30.130.10">
    <property type="entry name" value="PUA domain"/>
    <property type="match status" value="1"/>
</dbReference>
<dbReference type="InterPro" id="IPR014780">
    <property type="entry name" value="tRNA_psdUridine_synth_TruB"/>
</dbReference>
<evidence type="ECO:0000259" key="6">
    <source>
        <dbReference type="Pfam" id="PF01509"/>
    </source>
</evidence>
<dbReference type="Gene3D" id="3.30.2350.10">
    <property type="entry name" value="Pseudouridine synthase"/>
    <property type="match status" value="1"/>
</dbReference>
<dbReference type="PANTHER" id="PTHR13767:SF2">
    <property type="entry name" value="PSEUDOURIDYLATE SYNTHASE TRUB1"/>
    <property type="match status" value="1"/>
</dbReference>
<evidence type="ECO:0000256" key="3">
    <source>
        <dbReference type="ARBA" id="ARBA00022694"/>
    </source>
</evidence>
<dbReference type="EC" id="5.4.99.25" evidence="5"/>
<dbReference type="NCBIfam" id="TIGR00431">
    <property type="entry name" value="TruB"/>
    <property type="match status" value="1"/>
</dbReference>
<dbReference type="Pfam" id="PF09157">
    <property type="entry name" value="TruB-C_2"/>
    <property type="match status" value="1"/>
</dbReference>
<feature type="active site" description="Nucleophile" evidence="5">
    <location>
        <position position="47"/>
    </location>
</feature>
<feature type="domain" description="tRNA pseudouridine synthase II TruB subfamily 1 C-terminal" evidence="7">
    <location>
        <begin position="250"/>
        <end position="296"/>
    </location>
</feature>
<comment type="caution">
    <text evidence="9">The sequence shown here is derived from an EMBL/GenBank/DDBJ whole genome shotgun (WGS) entry which is preliminary data.</text>
</comment>
<gene>
    <name evidence="5 9" type="primary">truB</name>
    <name evidence="9" type="ORF">OPS25_06870</name>
</gene>
<dbReference type="InterPro" id="IPR032819">
    <property type="entry name" value="TruB_C"/>
</dbReference>
<keyword evidence="10" id="KW-1185">Reference proteome</keyword>
<evidence type="ECO:0000256" key="4">
    <source>
        <dbReference type="ARBA" id="ARBA00023235"/>
    </source>
</evidence>
<dbReference type="InterPro" id="IPR002501">
    <property type="entry name" value="PsdUridine_synth_N"/>
</dbReference>
<dbReference type="HAMAP" id="MF_01080">
    <property type="entry name" value="TruB_bact"/>
    <property type="match status" value="1"/>
</dbReference>
<keyword evidence="4 5" id="KW-0413">Isomerase</keyword>
<evidence type="ECO:0000313" key="10">
    <source>
        <dbReference type="Proteomes" id="UP001142810"/>
    </source>
</evidence>
<comment type="similarity">
    <text evidence="2 5">Belongs to the pseudouridine synthase TruB family. Type 1 subfamily.</text>
</comment>
<keyword evidence="3 5" id="KW-0819">tRNA processing</keyword>
<dbReference type="InterPro" id="IPR020103">
    <property type="entry name" value="PsdUridine_synth_cat_dom_sf"/>
</dbReference>
<dbReference type="PANTHER" id="PTHR13767">
    <property type="entry name" value="TRNA-PSEUDOURIDINE SYNTHASE"/>
    <property type="match status" value="1"/>
</dbReference>
<comment type="catalytic activity">
    <reaction evidence="1 5">
        <text>uridine(55) in tRNA = pseudouridine(55) in tRNA</text>
        <dbReference type="Rhea" id="RHEA:42532"/>
        <dbReference type="Rhea" id="RHEA-COMP:10101"/>
        <dbReference type="Rhea" id="RHEA-COMP:10102"/>
        <dbReference type="ChEBI" id="CHEBI:65314"/>
        <dbReference type="ChEBI" id="CHEBI:65315"/>
        <dbReference type="EC" id="5.4.99.25"/>
    </reaction>
</comment>
<protein>
    <recommendedName>
        <fullName evidence="5">tRNA pseudouridine synthase B</fullName>
        <ecNumber evidence="5">5.4.99.25</ecNumber>
    </recommendedName>
    <alternativeName>
        <fullName evidence="5">tRNA pseudouridine(55) synthase</fullName>
        <shortName evidence="5">Psi55 synthase</shortName>
    </alternativeName>
    <alternativeName>
        <fullName evidence="5">tRNA pseudouridylate synthase</fullName>
    </alternativeName>
    <alternativeName>
        <fullName evidence="5">tRNA-uridine isomerase</fullName>
    </alternativeName>
</protein>
<dbReference type="Pfam" id="PF16198">
    <property type="entry name" value="TruB_C_2"/>
    <property type="match status" value="1"/>
</dbReference>
<evidence type="ECO:0000259" key="8">
    <source>
        <dbReference type="Pfam" id="PF16198"/>
    </source>
</evidence>
<organism evidence="9 10">
    <name type="scientific">Alteromonas aquimaris</name>
    <dbReference type="NCBI Taxonomy" id="2998417"/>
    <lineage>
        <taxon>Bacteria</taxon>
        <taxon>Pseudomonadati</taxon>
        <taxon>Pseudomonadota</taxon>
        <taxon>Gammaproteobacteria</taxon>
        <taxon>Alteromonadales</taxon>
        <taxon>Alteromonadaceae</taxon>
        <taxon>Alteromonas/Salinimonas group</taxon>
        <taxon>Alteromonas</taxon>
    </lineage>
</organism>
<feature type="domain" description="tRNA pseudouridylate synthase B C-terminal" evidence="8">
    <location>
        <begin position="180"/>
        <end position="245"/>
    </location>
</feature>
<dbReference type="Proteomes" id="UP001142810">
    <property type="component" value="Unassembled WGS sequence"/>
</dbReference>
<dbReference type="EMBL" id="JAPFRD010000009">
    <property type="protein sequence ID" value="MCW8108213.1"/>
    <property type="molecule type" value="Genomic_DNA"/>
</dbReference>
<reference evidence="9" key="1">
    <citation type="submission" date="2022-11" db="EMBL/GenBank/DDBJ databases">
        <title>Alteromonas sp. nov., isolated from sea water of the Qingdao.</title>
        <authorList>
            <person name="Wang Q."/>
        </authorList>
    </citation>
    <scope>NUCLEOTIDE SEQUENCE</scope>
    <source>
        <strain evidence="9">ASW11-7</strain>
    </source>
</reference>
<dbReference type="Pfam" id="PF01509">
    <property type="entry name" value="TruB_N"/>
    <property type="match status" value="1"/>
</dbReference>
<evidence type="ECO:0000259" key="7">
    <source>
        <dbReference type="Pfam" id="PF09157"/>
    </source>
</evidence>
<proteinExistence type="inferred from homology"/>